<sequence>MGSFNLFHDFRGGEMGTIADHGNCRETCLPAIIASLIVFLLLSVLTGCSPPKNKPRYIWPVPPEQARVEYLQTIYRPEDLQLQPDSLSKALLGRQEPLFQTPFDLLTDRRGRLVVSDSRAGLLWVLTRRGKVTSLPANGKRLHLPLGIAEDSDGRLYVAEGTEKRITVLNPAGEIERRIGEDIFSGNPSFLAIARHRKLLYASDTRNHQVLVFTCGGEYLRTIGTPGTGPGELAAPQGLAVNNKGELLVADMLNSRLSVFGPDGGFRRTIPFTGWEAYYFNSPKGITIGSDGTLWITDQRVGALVAYSREEKPEMVIGAGHMSAHPMAFVAPSGVSVTSNGSLWIADILMRRLSHWQQLTPSYLAVHPFDEATRRRLAAYGRHPRQASRE</sequence>
<proteinExistence type="predicted"/>
<keyword evidence="1" id="KW-0677">Repeat</keyword>
<dbReference type="Gene3D" id="2.120.10.30">
    <property type="entry name" value="TolB, C-terminal domain"/>
    <property type="match status" value="2"/>
</dbReference>
<dbReference type="InterPro" id="IPR011042">
    <property type="entry name" value="6-blade_b-propeller_TolB-like"/>
</dbReference>
<evidence type="ECO:0000256" key="1">
    <source>
        <dbReference type="ARBA" id="ARBA00022737"/>
    </source>
</evidence>
<dbReference type="AlphaFoldDB" id="A0A1X0XX20"/>
<dbReference type="GO" id="GO:0061630">
    <property type="term" value="F:ubiquitin protein ligase activity"/>
    <property type="evidence" value="ECO:0007669"/>
    <property type="project" value="TreeGrafter"/>
</dbReference>
<feature type="repeat" description="NHL" evidence="2">
    <location>
        <begin position="220"/>
        <end position="263"/>
    </location>
</feature>
<protein>
    <recommendedName>
        <fullName evidence="5">NHL repeat-containing protein</fullName>
    </recommendedName>
</protein>
<dbReference type="InterPro" id="IPR001258">
    <property type="entry name" value="NHL_repeat"/>
</dbReference>
<accession>A0A1X0XX20</accession>
<dbReference type="PANTHER" id="PTHR24104">
    <property type="entry name" value="E3 UBIQUITIN-PROTEIN LIGASE NHLRC1-RELATED"/>
    <property type="match status" value="1"/>
</dbReference>
<evidence type="ECO:0000313" key="3">
    <source>
        <dbReference type="EMBL" id="ORJ57435.1"/>
    </source>
</evidence>
<evidence type="ECO:0000313" key="4">
    <source>
        <dbReference type="Proteomes" id="UP000193136"/>
    </source>
</evidence>
<dbReference type="Pfam" id="PF17170">
    <property type="entry name" value="DUF5128"/>
    <property type="match status" value="1"/>
</dbReference>
<dbReference type="SUPFAM" id="SSF101898">
    <property type="entry name" value="NHL repeat"/>
    <property type="match status" value="1"/>
</dbReference>
<dbReference type="InterPro" id="IPR050952">
    <property type="entry name" value="TRIM-NHL_E3_ligases"/>
</dbReference>
<gene>
    <name evidence="3" type="ORF">B5V00_13970</name>
</gene>
<dbReference type="STRING" id="1969733.B5V00_13970"/>
<dbReference type="GO" id="GO:0043161">
    <property type="term" value="P:proteasome-mediated ubiquitin-dependent protein catabolic process"/>
    <property type="evidence" value="ECO:0007669"/>
    <property type="project" value="TreeGrafter"/>
</dbReference>
<dbReference type="GO" id="GO:0008270">
    <property type="term" value="F:zinc ion binding"/>
    <property type="evidence" value="ECO:0007669"/>
    <property type="project" value="UniProtKB-KW"/>
</dbReference>
<dbReference type="GO" id="GO:0000209">
    <property type="term" value="P:protein polyubiquitination"/>
    <property type="evidence" value="ECO:0007669"/>
    <property type="project" value="TreeGrafter"/>
</dbReference>
<comment type="caution">
    <text evidence="3">The sequence shown here is derived from an EMBL/GenBank/DDBJ whole genome shotgun (WGS) entry which is preliminary data.</text>
</comment>
<dbReference type="EMBL" id="NAAD01000020">
    <property type="protein sequence ID" value="ORJ57435.1"/>
    <property type="molecule type" value="Genomic_DNA"/>
</dbReference>
<reference evidence="3 4" key="1">
    <citation type="submission" date="2017-03" db="EMBL/GenBank/DDBJ databases">
        <title>Genome sequence of Geothermobacter sp. EPR-M, Deep-Sea Iron Reducer.</title>
        <authorList>
            <person name="Tully B."/>
            <person name="Savalia P."/>
            <person name="Abuyen K."/>
            <person name="Baughan C."/>
            <person name="Romero E."/>
            <person name="Ronkowski C."/>
            <person name="Torres B."/>
            <person name="Tremblay J."/>
            <person name="Trujillo A."/>
            <person name="Tyler M."/>
            <person name="Perez-Rodriguez I."/>
            <person name="Amend J."/>
        </authorList>
    </citation>
    <scope>NUCLEOTIDE SEQUENCE [LARGE SCALE GENOMIC DNA]</scope>
    <source>
        <strain evidence="3 4">EPR-M</strain>
    </source>
</reference>
<evidence type="ECO:0008006" key="5">
    <source>
        <dbReference type="Google" id="ProtNLM"/>
    </source>
</evidence>
<dbReference type="OrthoDB" id="5480974at2"/>
<organism evidence="3 4">
    <name type="scientific">Geothermobacter hydrogeniphilus</name>
    <dbReference type="NCBI Taxonomy" id="1969733"/>
    <lineage>
        <taxon>Bacteria</taxon>
        <taxon>Pseudomonadati</taxon>
        <taxon>Thermodesulfobacteriota</taxon>
        <taxon>Desulfuromonadia</taxon>
        <taxon>Desulfuromonadales</taxon>
        <taxon>Geothermobacteraceae</taxon>
        <taxon>Geothermobacter</taxon>
    </lineage>
</organism>
<dbReference type="PANTHER" id="PTHR24104:SF25">
    <property type="entry name" value="PROTEIN LIN-41"/>
    <property type="match status" value="1"/>
</dbReference>
<dbReference type="PROSITE" id="PS51125">
    <property type="entry name" value="NHL"/>
    <property type="match status" value="1"/>
</dbReference>
<evidence type="ECO:0000256" key="2">
    <source>
        <dbReference type="PROSITE-ProRule" id="PRU00504"/>
    </source>
</evidence>
<name>A0A1X0XX20_9BACT</name>
<keyword evidence="4" id="KW-1185">Reference proteome</keyword>
<dbReference type="Proteomes" id="UP000193136">
    <property type="component" value="Unassembled WGS sequence"/>
</dbReference>